<evidence type="ECO:0000256" key="2">
    <source>
        <dbReference type="ARBA" id="ARBA00022485"/>
    </source>
</evidence>
<dbReference type="EMBL" id="FN648531">
    <property type="protein sequence ID" value="CBJ26553.1"/>
    <property type="molecule type" value="Genomic_DNA"/>
</dbReference>
<dbReference type="InterPro" id="IPR004108">
    <property type="entry name" value="Fe_hydrogenase_lsu_C"/>
</dbReference>
<feature type="region of interest" description="Disordered" evidence="6">
    <location>
        <begin position="367"/>
        <end position="395"/>
    </location>
</feature>
<dbReference type="Gene3D" id="3.40.50.1780">
    <property type="match status" value="2"/>
</dbReference>
<dbReference type="OrthoDB" id="10253113at2759"/>
<keyword evidence="3" id="KW-0479">Metal-binding</keyword>
<dbReference type="Gene3D" id="3.40.950.10">
    <property type="entry name" value="Fe-only Hydrogenase (Larger Subunit), Chain L, domain 3"/>
    <property type="match status" value="1"/>
</dbReference>
<organism evidence="8 9">
    <name type="scientific">Ectocarpus siliculosus</name>
    <name type="common">Brown alga</name>
    <name type="synonym">Conferva siliculosa</name>
    <dbReference type="NCBI Taxonomy" id="2880"/>
    <lineage>
        <taxon>Eukaryota</taxon>
        <taxon>Sar</taxon>
        <taxon>Stramenopiles</taxon>
        <taxon>Ochrophyta</taxon>
        <taxon>PX clade</taxon>
        <taxon>Phaeophyceae</taxon>
        <taxon>Ectocarpales</taxon>
        <taxon>Ectocarpaceae</taxon>
        <taxon>Ectocarpus</taxon>
    </lineage>
</organism>
<dbReference type="Gene3D" id="4.10.260.20">
    <property type="entry name" value="Iron hydrogenase, small subunit"/>
    <property type="match status" value="1"/>
</dbReference>
<dbReference type="FunFam" id="3.30.70.20:FF:000042">
    <property type="entry name" value="Cytosolic Fe-S cluster assembly factor NAR1"/>
    <property type="match status" value="1"/>
</dbReference>
<evidence type="ECO:0000313" key="8">
    <source>
        <dbReference type="EMBL" id="CBJ26553.1"/>
    </source>
</evidence>
<dbReference type="GO" id="GO:0046872">
    <property type="term" value="F:metal ion binding"/>
    <property type="evidence" value="ECO:0007669"/>
    <property type="project" value="UniProtKB-KW"/>
</dbReference>
<dbReference type="Proteomes" id="UP000002630">
    <property type="component" value="Linkage Group LG25"/>
</dbReference>
<evidence type="ECO:0000256" key="1">
    <source>
        <dbReference type="ARBA" id="ARBA00006596"/>
    </source>
</evidence>
<evidence type="ECO:0000256" key="6">
    <source>
        <dbReference type="SAM" id="MobiDB-lite"/>
    </source>
</evidence>
<dbReference type="EMBL" id="FN649750">
    <property type="protein sequence ID" value="CBJ26553.1"/>
    <property type="molecule type" value="Genomic_DNA"/>
</dbReference>
<dbReference type="OMA" id="AVWLDWI"/>
<name>D7FYB4_ECTSI</name>
<dbReference type="InterPro" id="IPR009016">
    <property type="entry name" value="Fe_hydrogenase"/>
</dbReference>
<dbReference type="Pfam" id="PF02906">
    <property type="entry name" value="Fe_hyd_lg_C"/>
    <property type="match status" value="4"/>
</dbReference>
<accession>D7FYB4</accession>
<protein>
    <recommendedName>
        <fullName evidence="7">Iron hydrogenase small subunit domain-containing protein</fullName>
    </recommendedName>
</protein>
<sequence length="686" mass="72686">MASVLLGDLDDFIAPGQACINPLFTTAADSAPATAAAAESAGSKGGAAMVLEIEDDRGPLDAMAVEEVVKPDLIRASNTQTAKVSLDDCLACSGCVTSAETVLITQQSTGKLREAVASGRYSVVVASITPQARASLAERFGLSPAETHARLLAFLRERHGVHHLVDSSLGADFSLLEAGEEFVQRWRSINSGRSGPEGGRAKLGAAVGEGAPARPPLAAWVAPPPTVALSSTRRFNVELGEEEDNRMQQQRQGQVSNCASGVVSGKRGREGEEAARNSMAVEEGECARRPRGPGELLVLTSACPGWVCYAEKTAPEALPFMSTVKSPQQMMGVLAKRVFPRAWNHPHPSVAAAAAVTAAADEVSRVRDSASNGATPAASTLANETLDQSTPPPVRSRGVFHVSIAQCYDKKLEASRKDFRHPDLDGDAEVDLVLTTAEVLELIEESASAADATLTSTSPASPGRDAASDYFRRHFPPGDLAEPLAPGFPVGQAAVSVDGLSLFGGVDGEGAAGGNSDGYLEYVFRHAAVELFGVDLAGRPLVYREGRNADFRETSLEVNGQVALRFAYAYGFRNIQSILAKARRGKCPYHFVEVMACPSGCVNGGGQIKPKKKEGPRDTRLRVERVSEVLREGRVPRGPRDNPVVQAVYSELVGGGPGESRARELLHTSYHNVPKLELSNPHMSPW</sequence>
<evidence type="ECO:0000313" key="9">
    <source>
        <dbReference type="Proteomes" id="UP000002630"/>
    </source>
</evidence>
<feature type="domain" description="Iron hydrogenase small subunit" evidence="7">
    <location>
        <begin position="616"/>
        <end position="674"/>
    </location>
</feature>
<evidence type="ECO:0000259" key="7">
    <source>
        <dbReference type="SMART" id="SM00902"/>
    </source>
</evidence>
<proteinExistence type="inferred from homology"/>
<dbReference type="SUPFAM" id="SSF53920">
    <property type="entry name" value="Fe-only hydrogenase"/>
    <property type="match status" value="1"/>
</dbReference>
<dbReference type="InterPro" id="IPR036991">
    <property type="entry name" value="Fe_hydrogenase_ssu_sf"/>
</dbReference>
<keyword evidence="4" id="KW-0408">Iron</keyword>
<dbReference type="InterPro" id="IPR050340">
    <property type="entry name" value="Cytosolic_Fe-S_CAF"/>
</dbReference>
<dbReference type="Pfam" id="PF02256">
    <property type="entry name" value="Fe_hyd_SSU"/>
    <property type="match status" value="1"/>
</dbReference>
<dbReference type="STRING" id="2880.D7FYB4"/>
<feature type="compositionally biased region" description="Polar residues" evidence="6">
    <location>
        <begin position="369"/>
        <end position="389"/>
    </location>
</feature>
<feature type="region of interest" description="Disordered" evidence="6">
    <location>
        <begin position="247"/>
        <end position="276"/>
    </location>
</feature>
<comment type="similarity">
    <text evidence="1">Belongs to the NARF family.</text>
</comment>
<gene>
    <name evidence="8" type="ORF">Esi_0034_0160</name>
</gene>
<dbReference type="InParanoid" id="D7FYB4"/>
<evidence type="ECO:0000256" key="4">
    <source>
        <dbReference type="ARBA" id="ARBA00023004"/>
    </source>
</evidence>
<keyword evidence="2" id="KW-0004">4Fe-4S</keyword>
<dbReference type="AlphaFoldDB" id="D7FYB4"/>
<dbReference type="SMART" id="SM00902">
    <property type="entry name" value="Fe_hyd_SSU"/>
    <property type="match status" value="1"/>
</dbReference>
<feature type="compositionally biased region" description="Polar residues" evidence="6">
    <location>
        <begin position="247"/>
        <end position="259"/>
    </location>
</feature>
<dbReference type="GO" id="GO:0051539">
    <property type="term" value="F:4 iron, 4 sulfur cluster binding"/>
    <property type="evidence" value="ECO:0007669"/>
    <property type="project" value="UniProtKB-KW"/>
</dbReference>
<evidence type="ECO:0000256" key="3">
    <source>
        <dbReference type="ARBA" id="ARBA00022723"/>
    </source>
</evidence>
<keyword evidence="5" id="KW-0411">Iron-sulfur</keyword>
<dbReference type="InterPro" id="IPR003149">
    <property type="entry name" value="Fe_hydrogenase_ssu"/>
</dbReference>
<reference evidence="8 9" key="1">
    <citation type="journal article" date="2010" name="Nature">
        <title>The Ectocarpus genome and the independent evolution of multicellularity in brown algae.</title>
        <authorList>
            <person name="Cock J.M."/>
            <person name="Sterck L."/>
            <person name="Rouze P."/>
            <person name="Scornet D."/>
            <person name="Allen A.E."/>
            <person name="Amoutzias G."/>
            <person name="Anthouard V."/>
            <person name="Artiguenave F."/>
            <person name="Aury J.M."/>
            <person name="Badger J.H."/>
            <person name="Beszteri B."/>
            <person name="Billiau K."/>
            <person name="Bonnet E."/>
            <person name="Bothwell J.H."/>
            <person name="Bowler C."/>
            <person name="Boyen C."/>
            <person name="Brownlee C."/>
            <person name="Carrano C.J."/>
            <person name="Charrier B."/>
            <person name="Cho G.Y."/>
            <person name="Coelho S.M."/>
            <person name="Collen J."/>
            <person name="Corre E."/>
            <person name="Da Silva C."/>
            <person name="Delage L."/>
            <person name="Delaroque N."/>
            <person name="Dittami S.M."/>
            <person name="Doulbeau S."/>
            <person name="Elias M."/>
            <person name="Farnham G."/>
            <person name="Gachon C.M."/>
            <person name="Gschloessl B."/>
            <person name="Heesch S."/>
            <person name="Jabbari K."/>
            <person name="Jubin C."/>
            <person name="Kawai H."/>
            <person name="Kimura K."/>
            <person name="Kloareg B."/>
            <person name="Kupper F.C."/>
            <person name="Lang D."/>
            <person name="Le Bail A."/>
            <person name="Leblanc C."/>
            <person name="Lerouge P."/>
            <person name="Lohr M."/>
            <person name="Lopez P.J."/>
            <person name="Martens C."/>
            <person name="Maumus F."/>
            <person name="Michel G."/>
            <person name="Miranda-Saavedra D."/>
            <person name="Morales J."/>
            <person name="Moreau H."/>
            <person name="Motomura T."/>
            <person name="Nagasato C."/>
            <person name="Napoli C.A."/>
            <person name="Nelson D.R."/>
            <person name="Nyvall-Collen P."/>
            <person name="Peters A.F."/>
            <person name="Pommier C."/>
            <person name="Potin P."/>
            <person name="Poulain J."/>
            <person name="Quesneville H."/>
            <person name="Read B."/>
            <person name="Rensing S.A."/>
            <person name="Ritter A."/>
            <person name="Rousvoal S."/>
            <person name="Samanta M."/>
            <person name="Samson G."/>
            <person name="Schroeder D.C."/>
            <person name="Segurens B."/>
            <person name="Strittmatter M."/>
            <person name="Tonon T."/>
            <person name="Tregear J.W."/>
            <person name="Valentin K."/>
            <person name="von Dassow P."/>
            <person name="Yamagishi T."/>
            <person name="Van de Peer Y."/>
            <person name="Wincker P."/>
        </authorList>
    </citation>
    <scope>NUCLEOTIDE SEQUENCE [LARGE SCALE GENOMIC DNA]</scope>
    <source>
        <strain evidence="9">Ec32 / CCAP1310/4</strain>
    </source>
</reference>
<keyword evidence="9" id="KW-1185">Reference proteome</keyword>
<dbReference type="PANTHER" id="PTHR11615">
    <property type="entry name" value="NITRATE, FORMATE, IRON DEHYDROGENASE"/>
    <property type="match status" value="1"/>
</dbReference>
<evidence type="ECO:0000256" key="5">
    <source>
        <dbReference type="ARBA" id="ARBA00023014"/>
    </source>
</evidence>
<dbReference type="eggNOG" id="KOG2439">
    <property type="taxonomic scope" value="Eukaryota"/>
</dbReference>